<feature type="compositionally biased region" description="Polar residues" evidence="1">
    <location>
        <begin position="254"/>
        <end position="267"/>
    </location>
</feature>
<feature type="region of interest" description="Disordered" evidence="1">
    <location>
        <begin position="240"/>
        <end position="294"/>
    </location>
</feature>
<reference evidence="4 5" key="1">
    <citation type="submission" date="2017-09" db="EMBL/GenBank/DDBJ databases">
        <title>Genome sequencing of Besnoitia besnoiti strain Bb-Ger1.</title>
        <authorList>
            <person name="Schares G."/>
            <person name="Venepally P."/>
            <person name="Lorenzi H.A."/>
        </authorList>
    </citation>
    <scope>NUCLEOTIDE SEQUENCE [LARGE SCALE GENOMIC DNA]</scope>
    <source>
        <strain evidence="4 5">Bb-Ger1</strain>
    </source>
</reference>
<dbReference type="PANTHER" id="PTHR31650:SF1">
    <property type="entry name" value="WAX ESTER SYNTHASE_DIACYLGLYCEROL ACYLTRANSFERASE 4-RELATED"/>
    <property type="match status" value="1"/>
</dbReference>
<evidence type="ECO:0000313" key="4">
    <source>
        <dbReference type="EMBL" id="PFH33433.1"/>
    </source>
</evidence>
<name>A0A2A9MCP3_BESBE</name>
<gene>
    <name evidence="4" type="ORF">BESB_076500</name>
</gene>
<feature type="domain" description="O-acyltransferase WSD1 C-terminal" evidence="3">
    <location>
        <begin position="521"/>
        <end position="659"/>
    </location>
</feature>
<dbReference type="EMBL" id="NWUJ01000008">
    <property type="protein sequence ID" value="PFH33433.1"/>
    <property type="molecule type" value="Genomic_DNA"/>
</dbReference>
<feature type="region of interest" description="Disordered" evidence="1">
    <location>
        <begin position="80"/>
        <end position="121"/>
    </location>
</feature>
<dbReference type="STRING" id="94643.A0A2A9MCP3"/>
<dbReference type="AlphaFoldDB" id="A0A2A9MCP3"/>
<evidence type="ECO:0000313" key="5">
    <source>
        <dbReference type="Proteomes" id="UP000224006"/>
    </source>
</evidence>
<dbReference type="Proteomes" id="UP000224006">
    <property type="component" value="Chromosome VII"/>
</dbReference>
<feature type="compositionally biased region" description="Acidic residues" evidence="1">
    <location>
        <begin position="87"/>
        <end position="106"/>
    </location>
</feature>
<sequence>MASGKTSISQPAEREVPPAHATARLLQQLISVALFRPVKEFCLYILDSIITLLVFTYHSFLFTFWLLLSLFKRKKRPLRTQQADSDSSADEDSVLSDDGGSDVDSEDGFRQDVPSVSTLPRRMSFPSSNLAAVPFPESSGCQHQMITVAMYCKELPRREALIHMCRKHVLKYFRFRAVPVVGRWSSEWREVPVDLSWHVRSSSVANNDELHSWLEEVMVKGYSPDRPRWEVHLVENRSCQSELPSSGVGRPAAGNNTDEAVNGSGSRSEGKATRLHRRASSRQSEGNNEPAIPARADESQKHLIAFRVDHSIGDGVSLVQAASKVVTDAEGVPLYTRGASAAFKEREAAKNLFRSPISYLLHKIRGGIARWRARLFGSEGLATARAERHQTLREFCRFVYALIYALKGPLPAYDAETPVSRPHAFRREFGLKWNSKSRLAKAPLVSLAFVKAIRRAAGVPLNDVFLAAFSGAIRRYCAKMGFHEFEKADSATAPLSIKALLACAFARSLQACDDPELALRNRFVLTSIELAVTQATPKERLQATHQITKWMKESKQPLVDFACQNVLGGYILPVGIRKKMAADLVNNHSFVFANVPAYPEHIYVAGVRIDEIQVAFVNLLTQVEILSYAGHVAFSMVYDPDVIKRADLLPRYFVEELLALAEAFEVPIPAGESALAHYED</sequence>
<protein>
    <recommendedName>
        <fullName evidence="3">O-acyltransferase WSD1 C-terminal domain-containing protein</fullName>
    </recommendedName>
</protein>
<dbReference type="PANTHER" id="PTHR31650">
    <property type="entry name" value="O-ACYLTRANSFERASE (WSD1-LIKE) FAMILY PROTEIN"/>
    <property type="match status" value="1"/>
</dbReference>
<organism evidence="4 5">
    <name type="scientific">Besnoitia besnoiti</name>
    <name type="common">Apicomplexan protozoan</name>
    <dbReference type="NCBI Taxonomy" id="94643"/>
    <lineage>
        <taxon>Eukaryota</taxon>
        <taxon>Sar</taxon>
        <taxon>Alveolata</taxon>
        <taxon>Apicomplexa</taxon>
        <taxon>Conoidasida</taxon>
        <taxon>Coccidia</taxon>
        <taxon>Eucoccidiorida</taxon>
        <taxon>Eimeriorina</taxon>
        <taxon>Sarcocystidae</taxon>
        <taxon>Besnoitia</taxon>
    </lineage>
</organism>
<accession>A0A2A9MCP3</accession>
<dbReference type="GO" id="GO:0008374">
    <property type="term" value="F:O-acyltransferase activity"/>
    <property type="evidence" value="ECO:0007669"/>
    <property type="project" value="InterPro"/>
</dbReference>
<dbReference type="Pfam" id="PF06974">
    <property type="entry name" value="WS_DGAT_C"/>
    <property type="match status" value="1"/>
</dbReference>
<evidence type="ECO:0000259" key="3">
    <source>
        <dbReference type="Pfam" id="PF06974"/>
    </source>
</evidence>
<dbReference type="GeneID" id="40312576"/>
<feature type="transmembrane region" description="Helical" evidence="2">
    <location>
        <begin position="49"/>
        <end position="71"/>
    </location>
</feature>
<keyword evidence="2" id="KW-0472">Membrane</keyword>
<keyword evidence="2" id="KW-1133">Transmembrane helix</keyword>
<keyword evidence="5" id="KW-1185">Reference proteome</keyword>
<dbReference type="OrthoDB" id="619536at2759"/>
<dbReference type="InterPro" id="IPR045034">
    <property type="entry name" value="O-acyltransferase_WSD1-like"/>
</dbReference>
<dbReference type="GO" id="GO:0019432">
    <property type="term" value="P:triglyceride biosynthetic process"/>
    <property type="evidence" value="ECO:0007669"/>
    <property type="project" value="TreeGrafter"/>
</dbReference>
<dbReference type="KEGG" id="bbes:BESB_076500"/>
<dbReference type="VEuPathDB" id="ToxoDB:BESB_076500"/>
<evidence type="ECO:0000256" key="1">
    <source>
        <dbReference type="SAM" id="MobiDB-lite"/>
    </source>
</evidence>
<dbReference type="RefSeq" id="XP_029217442.1">
    <property type="nucleotide sequence ID" value="XM_029366011.1"/>
</dbReference>
<comment type="caution">
    <text evidence="4">The sequence shown here is derived from an EMBL/GenBank/DDBJ whole genome shotgun (WGS) entry which is preliminary data.</text>
</comment>
<dbReference type="InterPro" id="IPR009721">
    <property type="entry name" value="O-acyltransferase_WSD1_C"/>
</dbReference>
<keyword evidence="2" id="KW-0812">Transmembrane</keyword>
<evidence type="ECO:0000256" key="2">
    <source>
        <dbReference type="SAM" id="Phobius"/>
    </source>
</evidence>
<dbReference type="GO" id="GO:0005886">
    <property type="term" value="C:plasma membrane"/>
    <property type="evidence" value="ECO:0007669"/>
    <property type="project" value="TreeGrafter"/>
</dbReference>
<proteinExistence type="predicted"/>